<proteinExistence type="predicted"/>
<dbReference type="EMBL" id="CAJNOK010004491">
    <property type="protein sequence ID" value="CAF0939414.1"/>
    <property type="molecule type" value="Genomic_DNA"/>
</dbReference>
<gene>
    <name evidence="1" type="ORF">OVA965_LOCUS11558</name>
    <name evidence="2" type="ORF">TMI583_LOCUS11559</name>
</gene>
<evidence type="ECO:0000313" key="3">
    <source>
        <dbReference type="Proteomes" id="UP000682733"/>
    </source>
</evidence>
<evidence type="ECO:0000313" key="2">
    <source>
        <dbReference type="EMBL" id="CAF3714740.1"/>
    </source>
</evidence>
<dbReference type="EMBL" id="CAJOBA010004496">
    <property type="protein sequence ID" value="CAF3714740.1"/>
    <property type="molecule type" value="Genomic_DNA"/>
</dbReference>
<dbReference type="Proteomes" id="UP000677228">
    <property type="component" value="Unassembled WGS sequence"/>
</dbReference>
<sequence>MDVVDELYDFFNATQSEKKCPECNTRMNKKFKVTKWPPILLLFITDYAVSGNPVQPPPIKVDLSHYTDDVHIALSSASTYDFVSYLSWKDTTNLDNLYGFTRYLKTWTTSLTSKKMRQGQDFLNYYSTARIIVMETLRTLQSCYLHAFLKALNCNIQITNNYHHNSLQETLISLENTSAERIQEIMQNFQLSK</sequence>
<name>A0A8S2I3J6_9BILA</name>
<accession>A0A8S2I3J6</accession>
<evidence type="ECO:0000313" key="1">
    <source>
        <dbReference type="EMBL" id="CAF0939414.1"/>
    </source>
</evidence>
<dbReference type="Proteomes" id="UP000682733">
    <property type="component" value="Unassembled WGS sequence"/>
</dbReference>
<protein>
    <submittedName>
        <fullName evidence="2">Uncharacterized protein</fullName>
    </submittedName>
</protein>
<reference evidence="2" key="1">
    <citation type="submission" date="2021-02" db="EMBL/GenBank/DDBJ databases">
        <authorList>
            <person name="Nowell W R."/>
        </authorList>
    </citation>
    <scope>NUCLEOTIDE SEQUENCE</scope>
</reference>
<comment type="caution">
    <text evidence="2">The sequence shown here is derived from an EMBL/GenBank/DDBJ whole genome shotgun (WGS) entry which is preliminary data.</text>
</comment>
<dbReference type="AlphaFoldDB" id="A0A8S2I3J6"/>
<organism evidence="2 3">
    <name type="scientific">Didymodactylos carnosus</name>
    <dbReference type="NCBI Taxonomy" id="1234261"/>
    <lineage>
        <taxon>Eukaryota</taxon>
        <taxon>Metazoa</taxon>
        <taxon>Spiralia</taxon>
        <taxon>Gnathifera</taxon>
        <taxon>Rotifera</taxon>
        <taxon>Eurotatoria</taxon>
        <taxon>Bdelloidea</taxon>
        <taxon>Philodinida</taxon>
        <taxon>Philodinidae</taxon>
        <taxon>Didymodactylos</taxon>
    </lineage>
</organism>